<feature type="binding site" evidence="7">
    <location>
        <position position="57"/>
    </location>
    <ligand>
        <name>substrate</name>
    </ligand>
</feature>
<proteinExistence type="inferred from homology"/>
<organism evidence="8 9">
    <name type="scientific">Helicobacter didelphidarum</name>
    <dbReference type="NCBI Taxonomy" id="2040648"/>
    <lineage>
        <taxon>Bacteria</taxon>
        <taxon>Pseudomonadati</taxon>
        <taxon>Campylobacterota</taxon>
        <taxon>Epsilonproteobacteria</taxon>
        <taxon>Campylobacterales</taxon>
        <taxon>Helicobacteraceae</taxon>
        <taxon>Helicobacter</taxon>
    </lineage>
</organism>
<feature type="binding site" evidence="7">
    <location>
        <position position="15"/>
    </location>
    <ligand>
        <name>Mg(2+)</name>
        <dbReference type="ChEBI" id="CHEBI:18420"/>
    </ligand>
</feature>
<feature type="binding site" evidence="7">
    <location>
        <position position="135"/>
    </location>
    <ligand>
        <name>substrate</name>
    </ligand>
</feature>
<dbReference type="UniPathway" id="UPA00053">
    <property type="reaction ID" value="UER00088"/>
</dbReference>
<name>A0A3D8IMH8_9HELI</name>
<feature type="binding site" evidence="7">
    <location>
        <begin position="11"/>
        <end position="16"/>
    </location>
    <ligand>
        <name>ATP</name>
        <dbReference type="ChEBI" id="CHEBI:30616"/>
    </ligand>
</feature>
<dbReference type="Pfam" id="PF01202">
    <property type="entry name" value="SKI"/>
    <property type="match status" value="1"/>
</dbReference>
<dbReference type="EMBL" id="NXLQ01000005">
    <property type="protein sequence ID" value="RDU66402.1"/>
    <property type="molecule type" value="Genomic_DNA"/>
</dbReference>
<comment type="caution">
    <text evidence="7">Lacks conserved residue(s) required for the propagation of feature annotation.</text>
</comment>
<protein>
    <recommendedName>
        <fullName evidence="7">Shikimate kinase</fullName>
        <shortName evidence="7">SK</shortName>
        <ecNumber evidence="7">2.7.1.71</ecNumber>
    </recommendedName>
</protein>
<dbReference type="GO" id="GO:0005524">
    <property type="term" value="F:ATP binding"/>
    <property type="evidence" value="ECO:0007669"/>
    <property type="project" value="UniProtKB-UniRule"/>
</dbReference>
<dbReference type="GO" id="GO:0004765">
    <property type="term" value="F:shikimate kinase activity"/>
    <property type="evidence" value="ECO:0007669"/>
    <property type="project" value="UniProtKB-UniRule"/>
</dbReference>
<keyword evidence="4 7" id="KW-0418">Kinase</keyword>
<dbReference type="PANTHER" id="PTHR21087">
    <property type="entry name" value="SHIKIMATE KINASE"/>
    <property type="match status" value="1"/>
</dbReference>
<keyword evidence="6 7" id="KW-0057">Aromatic amino acid biosynthesis</keyword>
<dbReference type="GO" id="GO:0000287">
    <property type="term" value="F:magnesium ion binding"/>
    <property type="evidence" value="ECO:0007669"/>
    <property type="project" value="UniProtKB-UniRule"/>
</dbReference>
<evidence type="ECO:0000256" key="2">
    <source>
        <dbReference type="ARBA" id="ARBA00022679"/>
    </source>
</evidence>
<dbReference type="CDD" id="cd00464">
    <property type="entry name" value="SK"/>
    <property type="match status" value="1"/>
</dbReference>
<feature type="binding site" evidence="7">
    <location>
        <position position="119"/>
    </location>
    <ligand>
        <name>ATP</name>
        <dbReference type="ChEBI" id="CHEBI:30616"/>
    </ligand>
</feature>
<keyword evidence="7" id="KW-0460">Magnesium</keyword>
<evidence type="ECO:0000313" key="9">
    <source>
        <dbReference type="Proteomes" id="UP000256379"/>
    </source>
</evidence>
<dbReference type="AlphaFoldDB" id="A0A3D8IMH8"/>
<evidence type="ECO:0000256" key="7">
    <source>
        <dbReference type="HAMAP-Rule" id="MF_00109"/>
    </source>
</evidence>
<keyword evidence="1 7" id="KW-0028">Amino-acid biosynthesis</keyword>
<dbReference type="OrthoDB" id="9800332at2"/>
<evidence type="ECO:0000256" key="3">
    <source>
        <dbReference type="ARBA" id="ARBA00022741"/>
    </source>
</evidence>
<comment type="function">
    <text evidence="7">Catalyzes the specific phosphorylation of the 3-hydroxyl group of shikimic acid using ATP as a cosubstrate.</text>
</comment>
<gene>
    <name evidence="7" type="primary">aroK</name>
    <name evidence="8" type="ORF">CQA53_04100</name>
</gene>
<keyword evidence="5 7" id="KW-0067">ATP-binding</keyword>
<dbReference type="GO" id="GO:0005829">
    <property type="term" value="C:cytosol"/>
    <property type="evidence" value="ECO:0007669"/>
    <property type="project" value="TreeGrafter"/>
</dbReference>
<dbReference type="HAMAP" id="MF_00109">
    <property type="entry name" value="Shikimate_kinase"/>
    <property type="match status" value="1"/>
</dbReference>
<feature type="binding site" evidence="7">
    <location>
        <position position="33"/>
    </location>
    <ligand>
        <name>substrate</name>
    </ligand>
</feature>
<comment type="similarity">
    <text evidence="7">Belongs to the shikimate kinase family.</text>
</comment>
<keyword evidence="7" id="KW-0963">Cytoplasm</keyword>
<dbReference type="GO" id="GO:0009423">
    <property type="term" value="P:chorismate biosynthetic process"/>
    <property type="evidence" value="ECO:0007669"/>
    <property type="project" value="UniProtKB-UniRule"/>
</dbReference>
<dbReference type="Proteomes" id="UP000256379">
    <property type="component" value="Unassembled WGS sequence"/>
</dbReference>
<evidence type="ECO:0000313" key="8">
    <source>
        <dbReference type="EMBL" id="RDU66402.1"/>
    </source>
</evidence>
<keyword evidence="9" id="KW-1185">Reference proteome</keyword>
<dbReference type="GO" id="GO:0009073">
    <property type="term" value="P:aromatic amino acid family biosynthetic process"/>
    <property type="evidence" value="ECO:0007669"/>
    <property type="project" value="UniProtKB-KW"/>
</dbReference>
<reference evidence="8 9" key="1">
    <citation type="submission" date="2018-04" db="EMBL/GenBank/DDBJ databases">
        <title>Novel Campyloabacter and Helicobacter Species and Strains.</title>
        <authorList>
            <person name="Mannion A.J."/>
            <person name="Shen Z."/>
            <person name="Fox J.G."/>
        </authorList>
    </citation>
    <scope>NUCLEOTIDE SEQUENCE [LARGE SCALE GENOMIC DNA]</scope>
    <source>
        <strain evidence="8 9">MIT 17-337</strain>
    </source>
</reference>
<comment type="pathway">
    <text evidence="7">Metabolic intermediate biosynthesis; chorismate biosynthesis; chorismate from D-erythrose 4-phosphate and phosphoenolpyruvate: step 5/7.</text>
</comment>
<comment type="subunit">
    <text evidence="7">Monomer.</text>
</comment>
<dbReference type="Gene3D" id="3.40.50.300">
    <property type="entry name" value="P-loop containing nucleotide triphosphate hydrolases"/>
    <property type="match status" value="1"/>
</dbReference>
<comment type="cofactor">
    <cofactor evidence="7">
        <name>Mg(2+)</name>
        <dbReference type="ChEBI" id="CHEBI:18420"/>
    </cofactor>
    <text evidence="7">Binds 1 Mg(2+) ion per subunit.</text>
</comment>
<sequence length="198" mass="23176">MRNIVLIGFMGSGKSSTAKQLANRLNYTWLDSDTYIQEQYGQTISDIFVSKGESFFRTLEADFIKYFSQKQNHIIATGGGMPIFNDTKKLGIRFYLQSDFNVIMERIQNQIKQERQNIRPLFNDIKQAYNLYMQRQKLYELQSDEIINANGLQETITQEILDILSTQYKIVPQDSQLENKSLQQIKHYKKASYITDKD</sequence>
<keyword evidence="3 7" id="KW-0547">Nucleotide-binding</keyword>
<evidence type="ECO:0000256" key="4">
    <source>
        <dbReference type="ARBA" id="ARBA00022777"/>
    </source>
</evidence>
<dbReference type="GO" id="GO:0008652">
    <property type="term" value="P:amino acid biosynthetic process"/>
    <property type="evidence" value="ECO:0007669"/>
    <property type="project" value="UniProtKB-KW"/>
</dbReference>
<comment type="catalytic activity">
    <reaction evidence="7">
        <text>shikimate + ATP = 3-phosphoshikimate + ADP + H(+)</text>
        <dbReference type="Rhea" id="RHEA:13121"/>
        <dbReference type="ChEBI" id="CHEBI:15378"/>
        <dbReference type="ChEBI" id="CHEBI:30616"/>
        <dbReference type="ChEBI" id="CHEBI:36208"/>
        <dbReference type="ChEBI" id="CHEBI:145989"/>
        <dbReference type="ChEBI" id="CHEBI:456216"/>
        <dbReference type="EC" id="2.7.1.71"/>
    </reaction>
</comment>
<comment type="caution">
    <text evidence="8">The sequence shown here is derived from an EMBL/GenBank/DDBJ whole genome shotgun (WGS) entry which is preliminary data.</text>
</comment>
<dbReference type="InterPro" id="IPR031322">
    <property type="entry name" value="Shikimate/glucono_kinase"/>
</dbReference>
<dbReference type="PRINTS" id="PR01100">
    <property type="entry name" value="SHIKIMTKNASE"/>
</dbReference>
<dbReference type="InterPro" id="IPR027417">
    <property type="entry name" value="P-loop_NTPase"/>
</dbReference>
<keyword evidence="7" id="KW-0479">Metal-binding</keyword>
<accession>A0A3D8IMH8</accession>
<dbReference type="EC" id="2.7.1.71" evidence="7"/>
<evidence type="ECO:0000256" key="5">
    <source>
        <dbReference type="ARBA" id="ARBA00022840"/>
    </source>
</evidence>
<dbReference type="RefSeq" id="WP_115542750.1">
    <property type="nucleotide sequence ID" value="NZ_NXLQ01000005.1"/>
</dbReference>
<evidence type="ECO:0000256" key="6">
    <source>
        <dbReference type="ARBA" id="ARBA00023141"/>
    </source>
</evidence>
<keyword evidence="2 7" id="KW-0808">Transferase</keyword>
<dbReference type="InterPro" id="IPR000623">
    <property type="entry name" value="Shikimate_kinase/TSH1"/>
</dbReference>
<evidence type="ECO:0000256" key="1">
    <source>
        <dbReference type="ARBA" id="ARBA00022605"/>
    </source>
</evidence>
<dbReference type="PANTHER" id="PTHR21087:SF16">
    <property type="entry name" value="SHIKIMATE KINASE 1, CHLOROPLASTIC"/>
    <property type="match status" value="1"/>
</dbReference>
<dbReference type="SUPFAM" id="SSF52540">
    <property type="entry name" value="P-loop containing nucleoside triphosphate hydrolases"/>
    <property type="match status" value="1"/>
</dbReference>
<feature type="binding site" evidence="7">
    <location>
        <position position="79"/>
    </location>
    <ligand>
        <name>substrate</name>
    </ligand>
</feature>
<comment type="subcellular location">
    <subcellularLocation>
        <location evidence="7">Cytoplasm</location>
    </subcellularLocation>
</comment>